<name>A0A0U5GEP9_ASPCI</name>
<dbReference type="GO" id="GO:0016787">
    <property type="term" value="F:hydrolase activity"/>
    <property type="evidence" value="ECO:0007669"/>
    <property type="project" value="InterPro"/>
</dbReference>
<keyword evidence="3" id="KW-1185">Reference proteome</keyword>
<dbReference type="EMBL" id="CDMC01000015">
    <property type="protein sequence ID" value="CEL09751.1"/>
    <property type="molecule type" value="Genomic_DNA"/>
</dbReference>
<dbReference type="PANTHER" id="PTHR23024">
    <property type="entry name" value="ARYLACETAMIDE DEACETYLASE"/>
    <property type="match status" value="1"/>
</dbReference>
<dbReference type="InterPro" id="IPR029058">
    <property type="entry name" value="AB_hydrolase_fold"/>
</dbReference>
<dbReference type="OMA" id="PVCMYYH"/>
<reference evidence="3" key="1">
    <citation type="journal article" date="2016" name="Genome Announc.">
        <title>Draft genome sequences of fungus Aspergillus calidoustus.</title>
        <authorList>
            <person name="Horn F."/>
            <person name="Linde J."/>
            <person name="Mattern D.J."/>
            <person name="Walther G."/>
            <person name="Guthke R."/>
            <person name="Scherlach K."/>
            <person name="Martin K."/>
            <person name="Brakhage A.A."/>
            <person name="Petzke L."/>
            <person name="Valiante V."/>
        </authorList>
    </citation>
    <scope>NUCLEOTIDE SEQUENCE [LARGE SCALE GENOMIC DNA]</scope>
    <source>
        <strain evidence="3">SF006504</strain>
    </source>
</reference>
<dbReference type="OrthoDB" id="408631at2759"/>
<dbReference type="InterPro" id="IPR050466">
    <property type="entry name" value="Carboxylest/Gibb_receptor"/>
</dbReference>
<accession>A0A0U5GEP9</accession>
<organism evidence="2 3">
    <name type="scientific">Aspergillus calidoustus</name>
    <dbReference type="NCBI Taxonomy" id="454130"/>
    <lineage>
        <taxon>Eukaryota</taxon>
        <taxon>Fungi</taxon>
        <taxon>Dikarya</taxon>
        <taxon>Ascomycota</taxon>
        <taxon>Pezizomycotina</taxon>
        <taxon>Eurotiomycetes</taxon>
        <taxon>Eurotiomycetidae</taxon>
        <taxon>Eurotiales</taxon>
        <taxon>Aspergillaceae</taxon>
        <taxon>Aspergillus</taxon>
        <taxon>Aspergillus subgen. Nidulantes</taxon>
    </lineage>
</organism>
<dbReference type="Gene3D" id="3.40.50.1820">
    <property type="entry name" value="alpha/beta hydrolase"/>
    <property type="match status" value="1"/>
</dbReference>
<dbReference type="SUPFAM" id="SSF53474">
    <property type="entry name" value="alpha/beta-Hydrolases"/>
    <property type="match status" value="1"/>
</dbReference>
<gene>
    <name evidence="2" type="ORF">ASPCAL12881</name>
</gene>
<protein>
    <recommendedName>
        <fullName evidence="1">Alpha/beta hydrolase fold-3 domain-containing protein</fullName>
    </recommendedName>
</protein>
<dbReference type="Pfam" id="PF07859">
    <property type="entry name" value="Abhydrolase_3"/>
    <property type="match status" value="1"/>
</dbReference>
<feature type="domain" description="Alpha/beta hydrolase fold-3" evidence="1">
    <location>
        <begin position="94"/>
        <end position="303"/>
    </location>
</feature>
<dbReference type="Proteomes" id="UP000054771">
    <property type="component" value="Unassembled WGS sequence"/>
</dbReference>
<proteinExistence type="predicted"/>
<dbReference type="InterPro" id="IPR013094">
    <property type="entry name" value="AB_hydrolase_3"/>
</dbReference>
<evidence type="ECO:0000313" key="3">
    <source>
        <dbReference type="Proteomes" id="UP000054771"/>
    </source>
</evidence>
<evidence type="ECO:0000259" key="1">
    <source>
        <dbReference type="Pfam" id="PF07859"/>
    </source>
</evidence>
<dbReference type="STRING" id="454130.A0A0U5GEP9"/>
<sequence length="338" mass="37091">MAPEFAPAWRKFIDEFGESPALSGSLAEIESGWLKILERLVAKYEIPPPDDSVQTEDVTLESFWVRVYTPPETTKRDSNTSTPNAKAKPAPVGIYLHGGGWTMGSVDQEDGFCRLVSKSHNMTIVSVSYRLAPEHKYPAALDDCVEATIWASKYLHASSIILIGASAGGNLAFGTALKLLDRHSDLAKNLLNGVVALVPVTVHPDAVPASIKAAGLYTSYEANATATVNTASAMASFFAAYGAPRDDKYTSCLLHPRLRELKKVYIAECGADTLRDDARLMRRKLEREGVPTVYDAYPGFPHYSWTFPSKHLEEHRNIFLGRVMDGVRWVGGFKAAQL</sequence>
<dbReference type="AlphaFoldDB" id="A0A0U5GEP9"/>
<dbReference type="PANTHER" id="PTHR23024:SF166">
    <property type="entry name" value="ALPHA_BETA HYDROLASE FOLD-3 DOMAIN-CONTAINING PROTEIN-RELATED"/>
    <property type="match status" value="1"/>
</dbReference>
<evidence type="ECO:0000313" key="2">
    <source>
        <dbReference type="EMBL" id="CEL09751.1"/>
    </source>
</evidence>